<feature type="chain" id="PRO_5016680308" evidence="2">
    <location>
        <begin position="24"/>
        <end position="365"/>
    </location>
</feature>
<dbReference type="PANTHER" id="PTHR13593:SF140">
    <property type="entry name" value="PLC-LIKE PHOSPHODIESTERASE"/>
    <property type="match status" value="1"/>
</dbReference>
<proteinExistence type="predicted"/>
<accession>A0A369K5I8</accession>
<dbReference type="Gene3D" id="3.20.20.190">
    <property type="entry name" value="Phosphatidylinositol (PI) phosphodiesterase"/>
    <property type="match status" value="1"/>
</dbReference>
<keyword evidence="2" id="KW-0732">Signal</keyword>
<dbReference type="STRING" id="39966.A0A369K5I8"/>
<keyword evidence="4" id="KW-1185">Reference proteome</keyword>
<feature type="signal peptide" evidence="2">
    <location>
        <begin position="1"/>
        <end position="23"/>
    </location>
</feature>
<dbReference type="InParanoid" id="A0A369K5I8"/>
<dbReference type="OrthoDB" id="7984201at2759"/>
<dbReference type="AlphaFoldDB" id="A0A369K5I8"/>
<evidence type="ECO:0000313" key="4">
    <source>
        <dbReference type="Proteomes" id="UP000076154"/>
    </source>
</evidence>
<dbReference type="PROSITE" id="PS50007">
    <property type="entry name" value="PIPLC_X_DOMAIN"/>
    <property type="match status" value="1"/>
</dbReference>
<gene>
    <name evidence="3" type="ORF">Hypma_015753</name>
</gene>
<evidence type="ECO:0000256" key="2">
    <source>
        <dbReference type="SAM" id="SignalP"/>
    </source>
</evidence>
<name>A0A369K5I8_HYPMA</name>
<feature type="compositionally biased region" description="Low complexity" evidence="1">
    <location>
        <begin position="319"/>
        <end position="330"/>
    </location>
</feature>
<dbReference type="PANTHER" id="PTHR13593">
    <property type="match status" value="1"/>
</dbReference>
<dbReference type="Pfam" id="PF26146">
    <property type="entry name" value="PI-PLC_X"/>
    <property type="match status" value="1"/>
</dbReference>
<sequence>MLAPKYLTQVVIFLLCSVTVIQALAPARRATVCNGHAELCDKGYGTVSFVGTHDSYAVGVNNLAVNQDHDITQQLNDGIRMLQMQAHIESGAIRLCHTSCSVYDGGTLEDYLKTVKKWLDANPNEVLSLLIVNIDNVGAAQYDTVFKTVGLDAVSHAPESSPLGASAWPTLGAMIDSGKRLVTFLDNGADATVAPYLIDEFTNIWETAFNVVDPALFDCSVNRTKGDTATQMYLINHFLDKLLFGQPVPDVAKANVTNAATGDGSLGAHVQTCIAVNTRAPNFLLVDFYEYGGGSVFEVAASINGVTYSPTSAIAQPVSTSSGTSSPSGTSGSGSGNGALPISRQHLLAFLAVAASIIAGSYTVI</sequence>
<comment type="caution">
    <text evidence="3">The sequence shown here is derived from an EMBL/GenBank/DDBJ whole genome shotgun (WGS) entry which is preliminary data.</text>
</comment>
<dbReference type="SUPFAM" id="SSF51695">
    <property type="entry name" value="PLC-like phosphodiesterases"/>
    <property type="match status" value="1"/>
</dbReference>
<dbReference type="EMBL" id="LUEZ02000010">
    <property type="protein sequence ID" value="RDB28760.1"/>
    <property type="molecule type" value="Genomic_DNA"/>
</dbReference>
<dbReference type="InterPro" id="IPR051057">
    <property type="entry name" value="PI-PLC_domain"/>
</dbReference>
<dbReference type="GO" id="GO:0006629">
    <property type="term" value="P:lipid metabolic process"/>
    <property type="evidence" value="ECO:0007669"/>
    <property type="project" value="InterPro"/>
</dbReference>
<dbReference type="GO" id="GO:0008081">
    <property type="term" value="F:phosphoric diester hydrolase activity"/>
    <property type="evidence" value="ECO:0007669"/>
    <property type="project" value="InterPro"/>
</dbReference>
<organism evidence="3 4">
    <name type="scientific">Hypsizygus marmoreus</name>
    <name type="common">White beech mushroom</name>
    <name type="synonym">Agaricus marmoreus</name>
    <dbReference type="NCBI Taxonomy" id="39966"/>
    <lineage>
        <taxon>Eukaryota</taxon>
        <taxon>Fungi</taxon>
        <taxon>Dikarya</taxon>
        <taxon>Basidiomycota</taxon>
        <taxon>Agaricomycotina</taxon>
        <taxon>Agaricomycetes</taxon>
        <taxon>Agaricomycetidae</taxon>
        <taxon>Agaricales</taxon>
        <taxon>Tricholomatineae</taxon>
        <taxon>Lyophyllaceae</taxon>
        <taxon>Hypsizygus</taxon>
    </lineage>
</organism>
<dbReference type="Proteomes" id="UP000076154">
    <property type="component" value="Unassembled WGS sequence"/>
</dbReference>
<evidence type="ECO:0000313" key="3">
    <source>
        <dbReference type="EMBL" id="RDB28760.1"/>
    </source>
</evidence>
<dbReference type="InterPro" id="IPR017946">
    <property type="entry name" value="PLC-like_Pdiesterase_TIM-brl"/>
</dbReference>
<feature type="region of interest" description="Disordered" evidence="1">
    <location>
        <begin position="315"/>
        <end position="336"/>
    </location>
</feature>
<dbReference type="CDD" id="cd08588">
    <property type="entry name" value="PI-PLCc_At5g67130_like"/>
    <property type="match status" value="1"/>
</dbReference>
<evidence type="ECO:0000256" key="1">
    <source>
        <dbReference type="SAM" id="MobiDB-lite"/>
    </source>
</evidence>
<reference evidence="3" key="1">
    <citation type="submission" date="2018-04" db="EMBL/GenBank/DDBJ databases">
        <title>Whole genome sequencing of Hypsizygus marmoreus.</title>
        <authorList>
            <person name="Choi I.-G."/>
            <person name="Min B."/>
            <person name="Kim J.-G."/>
            <person name="Kim S."/>
            <person name="Oh Y.-L."/>
            <person name="Kong W.-S."/>
            <person name="Park H."/>
            <person name="Jeong J."/>
            <person name="Song E.-S."/>
        </authorList>
    </citation>
    <scope>NUCLEOTIDE SEQUENCE [LARGE SCALE GENOMIC DNA]</scope>
    <source>
        <strain evidence="3">51987-8</strain>
    </source>
</reference>
<protein>
    <submittedName>
        <fullName evidence="3">PI-PLC X domain-containing protein 1</fullName>
    </submittedName>
</protein>